<proteinExistence type="predicted"/>
<keyword evidence="2" id="KW-1185">Reference proteome</keyword>
<dbReference type="InterPro" id="IPR025332">
    <property type="entry name" value="DUF4238"/>
</dbReference>
<accession>A0A7X1TT13</accession>
<dbReference type="RefSeq" id="WP_104992281.1">
    <property type="nucleotide sequence ID" value="NZ_WBSL01000028.1"/>
</dbReference>
<comment type="caution">
    <text evidence="1">The sequence shown here is derived from an EMBL/GenBank/DDBJ whole genome shotgun (WGS) entry which is preliminary data.</text>
</comment>
<reference evidence="1 2" key="1">
    <citation type="submission" date="2019-10" db="EMBL/GenBank/DDBJ databases">
        <title>Deinococcus sp. isolated from soil.</title>
        <authorList>
            <person name="Li Y."/>
            <person name="Wang J."/>
        </authorList>
    </citation>
    <scope>NUCLEOTIDE SEQUENCE [LARGE SCALE GENOMIC DNA]</scope>
    <source>
        <strain evidence="1 2">SDU3-2</strain>
    </source>
</reference>
<dbReference type="AlphaFoldDB" id="A0A7X1TT13"/>
<gene>
    <name evidence="1" type="ORF">F8S09_17320</name>
</gene>
<dbReference type="EMBL" id="WBSL01000028">
    <property type="protein sequence ID" value="MPY68413.1"/>
    <property type="molecule type" value="Genomic_DNA"/>
</dbReference>
<evidence type="ECO:0000313" key="2">
    <source>
        <dbReference type="Proteomes" id="UP000484842"/>
    </source>
</evidence>
<name>A0A7X1TT13_9DEIO</name>
<sequence>MNRTIRQHFVPRAYLRRFSSSSSGTGIERTHALIKRNTKIVEIPIQNIASRELFYDFGPGDQEQVLEQHFSQNIEGDLADLLRESVDHFKAAQTLVASHKRRLAAHLALQYLRTHEFRRVLAENLGGVAEMLTRQFRSLHNDLPDEFKVEANVDARAHLDLGMNDANIGTIAHILTQHAWQVVRAPAGRTFLTSDAPVMLIGEPLAPWMGVGFATYGARVLFPLDAEYLVVTTDIVSFRENGHLGENVVVEATEGMMDQYNFIILGMAAEQAVARTRLELERAEALLRAEAQYLGQSQP</sequence>
<organism evidence="1 2">
    <name type="scientific">Deinococcus terrestris</name>
    <dbReference type="NCBI Taxonomy" id="2651870"/>
    <lineage>
        <taxon>Bacteria</taxon>
        <taxon>Thermotogati</taxon>
        <taxon>Deinococcota</taxon>
        <taxon>Deinococci</taxon>
        <taxon>Deinococcales</taxon>
        <taxon>Deinococcaceae</taxon>
        <taxon>Deinococcus</taxon>
    </lineage>
</organism>
<dbReference type="Proteomes" id="UP000484842">
    <property type="component" value="Unassembled WGS sequence"/>
</dbReference>
<protein>
    <submittedName>
        <fullName evidence="1">DUF4238 domain-containing protein</fullName>
    </submittedName>
</protein>
<evidence type="ECO:0000313" key="1">
    <source>
        <dbReference type="EMBL" id="MPY68413.1"/>
    </source>
</evidence>
<dbReference type="Pfam" id="PF14022">
    <property type="entry name" value="DUF4238"/>
    <property type="match status" value="1"/>
</dbReference>